<proteinExistence type="predicted"/>
<accession>A0A7J0BXX7</accession>
<dbReference type="Proteomes" id="UP000503820">
    <property type="component" value="Unassembled WGS sequence"/>
</dbReference>
<protein>
    <submittedName>
        <fullName evidence="1">Uncharacterized protein</fullName>
    </submittedName>
</protein>
<sequence>MIDRIDVDKKGVVCCTSLYDGRIEKVLLKQNMIIIYVCEECETTWLSLEDVFDETKCYSFMPYIESLGMYTKGEKPDWDSILKVVGHVQISEIDDIAKKHNISVYKLK</sequence>
<comment type="caution">
    <text evidence="1">The sequence shown here is derived from an EMBL/GenBank/DDBJ whole genome shotgun (WGS) entry which is preliminary data.</text>
</comment>
<name>A0A7J0BXX7_9BACT</name>
<dbReference type="EMBL" id="BLVP01000013">
    <property type="protein sequence ID" value="GFM38031.1"/>
    <property type="molecule type" value="Genomic_DNA"/>
</dbReference>
<dbReference type="AlphaFoldDB" id="A0A7J0BXX7"/>
<reference evidence="1 2" key="1">
    <citation type="submission" date="2020-05" db="EMBL/GenBank/DDBJ databases">
        <title>Draft genome sequence of Desulfovibrio psychrotolerans JS1T.</title>
        <authorList>
            <person name="Ueno A."/>
            <person name="Tamazawa S."/>
            <person name="Tamamura S."/>
            <person name="Murakami T."/>
            <person name="Kiyama T."/>
            <person name="Inomata H."/>
            <person name="Amano Y."/>
            <person name="Miyakawa K."/>
            <person name="Tamaki H."/>
            <person name="Naganuma T."/>
            <person name="Kaneko K."/>
        </authorList>
    </citation>
    <scope>NUCLEOTIDE SEQUENCE [LARGE SCALE GENOMIC DNA]</scope>
    <source>
        <strain evidence="1 2">JS1</strain>
    </source>
</reference>
<gene>
    <name evidence="1" type="ORF">DSM19430T_27150</name>
</gene>
<evidence type="ECO:0000313" key="1">
    <source>
        <dbReference type="EMBL" id="GFM38031.1"/>
    </source>
</evidence>
<evidence type="ECO:0000313" key="2">
    <source>
        <dbReference type="Proteomes" id="UP000503820"/>
    </source>
</evidence>
<dbReference type="RefSeq" id="WP_174410657.1">
    <property type="nucleotide sequence ID" value="NZ_BLVP01000013.1"/>
</dbReference>
<organism evidence="1 2">
    <name type="scientific">Desulfovibrio psychrotolerans</name>
    <dbReference type="NCBI Taxonomy" id="415242"/>
    <lineage>
        <taxon>Bacteria</taxon>
        <taxon>Pseudomonadati</taxon>
        <taxon>Thermodesulfobacteriota</taxon>
        <taxon>Desulfovibrionia</taxon>
        <taxon>Desulfovibrionales</taxon>
        <taxon>Desulfovibrionaceae</taxon>
        <taxon>Desulfovibrio</taxon>
    </lineage>
</organism>
<keyword evidence="2" id="KW-1185">Reference proteome</keyword>